<dbReference type="Proteomes" id="UP000451471">
    <property type="component" value="Unassembled WGS sequence"/>
</dbReference>
<evidence type="ECO:0000259" key="1">
    <source>
        <dbReference type="Pfam" id="PF00535"/>
    </source>
</evidence>
<gene>
    <name evidence="2" type="ORF">GQS65_01425</name>
</gene>
<dbReference type="InterPro" id="IPR050834">
    <property type="entry name" value="Glycosyltransf_2"/>
</dbReference>
<accession>A0A6B0GF76</accession>
<keyword evidence="2" id="KW-0808">Transferase</keyword>
<organism evidence="2 3">
    <name type="scientific">Halomarina oriensis</name>
    <dbReference type="NCBI Taxonomy" id="671145"/>
    <lineage>
        <taxon>Archaea</taxon>
        <taxon>Methanobacteriati</taxon>
        <taxon>Methanobacteriota</taxon>
        <taxon>Stenosarchaea group</taxon>
        <taxon>Halobacteria</taxon>
        <taxon>Halobacteriales</taxon>
        <taxon>Natronomonadaceae</taxon>
        <taxon>Halomarina</taxon>
    </lineage>
</organism>
<dbReference type="RefSeq" id="WP_158202895.1">
    <property type="nucleotide sequence ID" value="NZ_WSZK01000005.1"/>
</dbReference>
<dbReference type="CDD" id="cd00761">
    <property type="entry name" value="Glyco_tranf_GTA_type"/>
    <property type="match status" value="1"/>
</dbReference>
<dbReference type="InterPro" id="IPR029044">
    <property type="entry name" value="Nucleotide-diphossugar_trans"/>
</dbReference>
<protein>
    <submittedName>
        <fullName evidence="2">Glycosyltransferase</fullName>
    </submittedName>
</protein>
<feature type="domain" description="Glycosyltransferase 2-like" evidence="1">
    <location>
        <begin position="7"/>
        <end position="136"/>
    </location>
</feature>
<evidence type="ECO:0000313" key="2">
    <source>
        <dbReference type="EMBL" id="MWG33160.1"/>
    </source>
</evidence>
<dbReference type="Pfam" id="PF00535">
    <property type="entry name" value="Glycos_transf_2"/>
    <property type="match status" value="1"/>
</dbReference>
<proteinExistence type="predicted"/>
<keyword evidence="3" id="KW-1185">Reference proteome</keyword>
<dbReference type="OrthoDB" id="46222at2157"/>
<name>A0A6B0GF76_9EURY</name>
<dbReference type="PANTHER" id="PTHR43685:SF11">
    <property type="entry name" value="GLYCOSYLTRANSFERASE TAGX-RELATED"/>
    <property type="match status" value="1"/>
</dbReference>
<dbReference type="Gene3D" id="3.90.550.10">
    <property type="entry name" value="Spore Coat Polysaccharide Biosynthesis Protein SpsA, Chain A"/>
    <property type="match status" value="1"/>
</dbReference>
<evidence type="ECO:0000313" key="3">
    <source>
        <dbReference type="Proteomes" id="UP000451471"/>
    </source>
</evidence>
<dbReference type="PANTHER" id="PTHR43685">
    <property type="entry name" value="GLYCOSYLTRANSFERASE"/>
    <property type="match status" value="1"/>
</dbReference>
<reference evidence="2 3" key="1">
    <citation type="submission" date="2019-12" db="EMBL/GenBank/DDBJ databases">
        <title>Halocatena pleomorpha gen. nov. sp. nov., an extremely halophilic archaeon of family Halobacteriaceae isolated from saltpan soil.</title>
        <authorList>
            <person name="Pal Y."/>
            <person name="Verma A."/>
            <person name="Krishnamurthi S."/>
            <person name="Kumar P."/>
        </authorList>
    </citation>
    <scope>NUCLEOTIDE SEQUENCE [LARGE SCALE GENOMIC DNA]</scope>
    <source>
        <strain evidence="2 3">JCM 16495</strain>
    </source>
</reference>
<dbReference type="InterPro" id="IPR001173">
    <property type="entry name" value="Glyco_trans_2-like"/>
</dbReference>
<dbReference type="SUPFAM" id="SSF53448">
    <property type="entry name" value="Nucleotide-diphospho-sugar transferases"/>
    <property type="match status" value="1"/>
</dbReference>
<dbReference type="AlphaFoldDB" id="A0A6B0GF76"/>
<dbReference type="EMBL" id="WSZK01000005">
    <property type="protein sequence ID" value="MWG33160.1"/>
    <property type="molecule type" value="Genomic_DNA"/>
</dbReference>
<sequence length="313" mass="34328">MSDPLVSVVVPTHNRADTVGGAIETALDQTYDPLEVVVVDDGSTDATPERLADYADDPRVRTVRNDSSRGVAGARNRGLALADGEFVCALDDDDRWHPEKVARQVARLRELGEEYCGVYCGERVVVEGEDHERERVVTDGYEGDHLPNVLVRMDVLPHSGHLVRAWCLDAVGGYDERFDIACDWALAIELARRWQWGYVAAPLVERHRHGENLSSSAAYDVRARELVAEHFGDVVDEVGVRRPFEAAAARERGLLAVENGDRRTARRELLTALRHVPSPAHAALVCASLGGRRALAGARAARSLGTRIAVCTE</sequence>
<comment type="caution">
    <text evidence="2">The sequence shown here is derived from an EMBL/GenBank/DDBJ whole genome shotgun (WGS) entry which is preliminary data.</text>
</comment>
<dbReference type="GO" id="GO:0016740">
    <property type="term" value="F:transferase activity"/>
    <property type="evidence" value="ECO:0007669"/>
    <property type="project" value="UniProtKB-KW"/>
</dbReference>